<keyword evidence="4" id="KW-1185">Reference proteome</keyword>
<name>A0AAD9Z3V2_9LECA</name>
<dbReference type="Proteomes" id="UP001276659">
    <property type="component" value="Unassembled WGS sequence"/>
</dbReference>
<reference evidence="3" key="1">
    <citation type="submission" date="2022-11" db="EMBL/GenBank/DDBJ databases">
        <title>Chromosomal genome sequence assembly and mating type (MAT) locus characterization of the leprose asexual lichenized fungus Lepraria neglecta (Nyl.) Erichsen.</title>
        <authorList>
            <person name="Allen J.L."/>
            <person name="Pfeffer B."/>
        </authorList>
    </citation>
    <scope>NUCLEOTIDE SEQUENCE</scope>
    <source>
        <strain evidence="3">Allen 5258</strain>
    </source>
</reference>
<comment type="caution">
    <text evidence="3">The sequence shown here is derived from an EMBL/GenBank/DDBJ whole genome shotgun (WGS) entry which is preliminary data.</text>
</comment>
<keyword evidence="2" id="KW-0732">Signal</keyword>
<feature type="compositionally biased region" description="Basic and acidic residues" evidence="1">
    <location>
        <begin position="93"/>
        <end position="111"/>
    </location>
</feature>
<organism evidence="3 4">
    <name type="scientific">Lepraria neglecta</name>
    <dbReference type="NCBI Taxonomy" id="209136"/>
    <lineage>
        <taxon>Eukaryota</taxon>
        <taxon>Fungi</taxon>
        <taxon>Dikarya</taxon>
        <taxon>Ascomycota</taxon>
        <taxon>Pezizomycotina</taxon>
        <taxon>Lecanoromycetes</taxon>
        <taxon>OSLEUM clade</taxon>
        <taxon>Lecanoromycetidae</taxon>
        <taxon>Lecanorales</taxon>
        <taxon>Lecanorineae</taxon>
        <taxon>Stereocaulaceae</taxon>
        <taxon>Lepraria</taxon>
    </lineage>
</organism>
<feature type="compositionally biased region" description="Low complexity" evidence="1">
    <location>
        <begin position="318"/>
        <end position="328"/>
    </location>
</feature>
<accession>A0AAD9Z3V2</accession>
<evidence type="ECO:0008006" key="5">
    <source>
        <dbReference type="Google" id="ProtNLM"/>
    </source>
</evidence>
<feature type="region of interest" description="Disordered" evidence="1">
    <location>
        <begin position="289"/>
        <end position="334"/>
    </location>
</feature>
<dbReference type="PANTHER" id="PTHR39599:SF1">
    <property type="entry name" value="GPI-ANCHORED PROTEIN (EUROFUNG)"/>
    <property type="match status" value="1"/>
</dbReference>
<evidence type="ECO:0000256" key="2">
    <source>
        <dbReference type="SAM" id="SignalP"/>
    </source>
</evidence>
<feature type="signal peptide" evidence="2">
    <location>
        <begin position="1"/>
        <end position="27"/>
    </location>
</feature>
<feature type="region of interest" description="Disordered" evidence="1">
    <location>
        <begin position="92"/>
        <end position="112"/>
    </location>
</feature>
<evidence type="ECO:0000313" key="4">
    <source>
        <dbReference type="Proteomes" id="UP001276659"/>
    </source>
</evidence>
<evidence type="ECO:0000313" key="3">
    <source>
        <dbReference type="EMBL" id="KAK3170959.1"/>
    </source>
</evidence>
<dbReference type="AlphaFoldDB" id="A0AAD9Z3V2"/>
<evidence type="ECO:0000256" key="1">
    <source>
        <dbReference type="SAM" id="MobiDB-lite"/>
    </source>
</evidence>
<feature type="compositionally biased region" description="Low complexity" evidence="1">
    <location>
        <begin position="298"/>
        <end position="311"/>
    </location>
</feature>
<feature type="chain" id="PRO_5042095504" description="GPI anchored protein" evidence="2">
    <location>
        <begin position="28"/>
        <end position="481"/>
    </location>
</feature>
<proteinExistence type="predicted"/>
<sequence length="481" mass="48970">MLLPAALQLVPASLIAFIATAPTLSQAREIPWPFGFRSLQNSQDEALPRRDGGFASDNPAQMLVGVRKMSGDEGEMFFPEYWSFEASSEPELPIDKRDFTPHSPLDGRESSADWANASIPQPLQAPFALHTNEQFDNRPLLGRPLKSPRAIFALEQRDFQCPGDTTVCSSVNQPNSCCPTGTICQSIKDSGNGAVGCCPSGQTCNQQVSDCQAPDTSCPDSSGGGCCIQGYTCSGVGCVANSTVTTTIEPVVTLSPTSSPSTSSAAASSSTAPIINTSTFTATASVIATVTGGPSRDPPTTTSPSSTTPSSTTPPPSSSSTSTSSSTTALIPVVRPTSSTPLTITASQCPTGFYQCSAYNHPGCCQVGRDCGLTSCPAASSTIALNSNGVTIAVPSGAQPALGISGCAQGWFNCGSGGGGGCCPSGYSCGTSCTATAVVVDGGVTGTAKVAKGNAGTRVGTSMGRRICQFVLVVGILLLLF</sequence>
<gene>
    <name evidence="3" type="ORF">OEA41_003043</name>
</gene>
<dbReference type="EMBL" id="JASNWA010000008">
    <property type="protein sequence ID" value="KAK3170959.1"/>
    <property type="molecule type" value="Genomic_DNA"/>
</dbReference>
<dbReference type="PANTHER" id="PTHR39599">
    <property type="entry name" value="GPI-ANCHORED PROTEIN (EUROFUNG)-RELATED-RELATED"/>
    <property type="match status" value="1"/>
</dbReference>
<protein>
    <recommendedName>
        <fullName evidence="5">GPI anchored protein</fullName>
    </recommendedName>
</protein>